<name>A0ABW4MHJ2_9SPHN</name>
<proteinExistence type="predicted"/>
<dbReference type="InterPro" id="IPR051938">
    <property type="entry name" value="Apopto_cytoskel_mod"/>
</dbReference>
<dbReference type="Proteomes" id="UP001597215">
    <property type="component" value="Unassembled WGS sequence"/>
</dbReference>
<dbReference type="InterPro" id="IPR036869">
    <property type="entry name" value="J_dom_sf"/>
</dbReference>
<keyword evidence="5" id="KW-1185">Reference proteome</keyword>
<keyword evidence="1" id="KW-0143">Chaperone</keyword>
<protein>
    <submittedName>
        <fullName evidence="4">J domain-containing protein</fullName>
    </submittedName>
</protein>
<evidence type="ECO:0000256" key="2">
    <source>
        <dbReference type="SAM" id="MobiDB-lite"/>
    </source>
</evidence>
<organism evidence="4 5">
    <name type="scientific">Sphingorhabdus buctiana</name>
    <dbReference type="NCBI Taxonomy" id="1508805"/>
    <lineage>
        <taxon>Bacteria</taxon>
        <taxon>Pseudomonadati</taxon>
        <taxon>Pseudomonadota</taxon>
        <taxon>Alphaproteobacteria</taxon>
        <taxon>Sphingomonadales</taxon>
        <taxon>Sphingomonadaceae</taxon>
        <taxon>Sphingorhabdus</taxon>
    </lineage>
</organism>
<comment type="caution">
    <text evidence="4">The sequence shown here is derived from an EMBL/GenBank/DDBJ whole genome shotgun (WGS) entry which is preliminary data.</text>
</comment>
<dbReference type="RefSeq" id="WP_381515281.1">
    <property type="nucleotide sequence ID" value="NZ_JBHUEL010000010.1"/>
</dbReference>
<accession>A0ABW4MHJ2</accession>
<gene>
    <name evidence="4" type="ORF">ACFSAG_12455</name>
</gene>
<dbReference type="Gene3D" id="1.10.287.110">
    <property type="entry name" value="DnaJ domain"/>
    <property type="match status" value="1"/>
</dbReference>
<evidence type="ECO:0000259" key="3">
    <source>
        <dbReference type="PROSITE" id="PS50076"/>
    </source>
</evidence>
<evidence type="ECO:0000313" key="5">
    <source>
        <dbReference type="Proteomes" id="UP001597215"/>
    </source>
</evidence>
<dbReference type="SUPFAM" id="SSF46565">
    <property type="entry name" value="Chaperone J-domain"/>
    <property type="match status" value="1"/>
</dbReference>
<dbReference type="PANTHER" id="PTHR44145:SF3">
    <property type="entry name" value="DNAJ HOMOLOG SUBFAMILY A MEMBER 3, MITOCHONDRIAL"/>
    <property type="match status" value="1"/>
</dbReference>
<feature type="region of interest" description="Disordered" evidence="2">
    <location>
        <begin position="75"/>
        <end position="95"/>
    </location>
</feature>
<dbReference type="SMART" id="SM00271">
    <property type="entry name" value="DnaJ"/>
    <property type="match status" value="1"/>
</dbReference>
<feature type="domain" description="J" evidence="3">
    <location>
        <begin position="9"/>
        <end position="72"/>
    </location>
</feature>
<dbReference type="PANTHER" id="PTHR44145">
    <property type="entry name" value="DNAJ HOMOLOG SUBFAMILY A MEMBER 3, MITOCHONDRIAL"/>
    <property type="match status" value="1"/>
</dbReference>
<dbReference type="InterPro" id="IPR001623">
    <property type="entry name" value="DnaJ_domain"/>
</dbReference>
<dbReference type="EMBL" id="JBHUEL010000010">
    <property type="protein sequence ID" value="MFD1767651.1"/>
    <property type="molecule type" value="Genomic_DNA"/>
</dbReference>
<feature type="compositionally biased region" description="Acidic residues" evidence="2">
    <location>
        <begin position="80"/>
        <end position="91"/>
    </location>
</feature>
<dbReference type="PROSITE" id="PS50076">
    <property type="entry name" value="DNAJ_2"/>
    <property type="match status" value="1"/>
</dbReference>
<evidence type="ECO:0000313" key="4">
    <source>
        <dbReference type="EMBL" id="MFD1767651.1"/>
    </source>
</evidence>
<dbReference type="CDD" id="cd06257">
    <property type="entry name" value="DnaJ"/>
    <property type="match status" value="1"/>
</dbReference>
<sequence>MVEGQQFIDYYGILQVRPDCDQKMLEAAYRYLAKMYHPDHPETADTTKFNEVVEAYRNLRKPEDRANYDKLYREHRQTDADETPPSEDSVSDDAPILDSDAHEKILLRLYKRRRENAHNPGVLGFYLKELLNCSEENFDFHVWYLKSKGYIEGTEQGELAITIEGVDHVISMSRTTAAEQLLIAKPED</sequence>
<dbReference type="Pfam" id="PF00226">
    <property type="entry name" value="DnaJ"/>
    <property type="match status" value="1"/>
</dbReference>
<evidence type="ECO:0000256" key="1">
    <source>
        <dbReference type="ARBA" id="ARBA00023186"/>
    </source>
</evidence>
<reference evidence="5" key="1">
    <citation type="journal article" date="2019" name="Int. J. Syst. Evol. Microbiol.">
        <title>The Global Catalogue of Microorganisms (GCM) 10K type strain sequencing project: providing services to taxonomists for standard genome sequencing and annotation.</title>
        <authorList>
            <consortium name="The Broad Institute Genomics Platform"/>
            <consortium name="The Broad Institute Genome Sequencing Center for Infectious Disease"/>
            <person name="Wu L."/>
            <person name="Ma J."/>
        </authorList>
    </citation>
    <scope>NUCLEOTIDE SEQUENCE [LARGE SCALE GENOMIC DNA]</scope>
    <source>
        <strain evidence="5">CGMCC 1.12449</strain>
    </source>
</reference>